<dbReference type="Proteomes" id="UP001155500">
    <property type="component" value="Unassembled WGS sequence"/>
</dbReference>
<accession>A0A9X4PH24</accession>
<evidence type="ECO:0000313" key="1">
    <source>
        <dbReference type="EMBL" id="MDG6895060.1"/>
    </source>
</evidence>
<gene>
    <name evidence="1" type="ORF">A6A20_05320</name>
</gene>
<name>A0A9X4PH24_9PAST</name>
<keyword evidence="2" id="KW-1185">Reference proteome</keyword>
<reference evidence="1" key="1">
    <citation type="submission" date="2016-03" db="EMBL/GenBank/DDBJ databases">
        <title>Co-evolution between Pasteurellaceae and their hosts.</title>
        <authorList>
            <person name="Hansen M.J."/>
            <person name="Bojesen A.M."/>
            <person name="Planet P."/>
        </authorList>
    </citation>
    <scope>NUCLEOTIDE SEQUENCE</scope>
    <source>
        <strain evidence="1">146/S8/89</strain>
    </source>
</reference>
<organism evidence="1 2">
    <name type="scientific">Volucribacter amazonae</name>
    <dbReference type="NCBI Taxonomy" id="256731"/>
    <lineage>
        <taxon>Bacteria</taxon>
        <taxon>Pseudomonadati</taxon>
        <taxon>Pseudomonadota</taxon>
        <taxon>Gammaproteobacteria</taxon>
        <taxon>Pasteurellales</taxon>
        <taxon>Pasteurellaceae</taxon>
        <taxon>Volucribacter</taxon>
    </lineage>
</organism>
<protein>
    <submittedName>
        <fullName evidence="1">Uncharacterized protein</fullName>
    </submittedName>
</protein>
<proteinExistence type="predicted"/>
<comment type="caution">
    <text evidence="1">The sequence shown here is derived from an EMBL/GenBank/DDBJ whole genome shotgun (WGS) entry which is preliminary data.</text>
</comment>
<dbReference type="AlphaFoldDB" id="A0A9X4PH24"/>
<sequence>MWLQDTIINGLSRLIVLRLQNCPPEDAVELTVKVWLEAISFKFPHLEEKLDRKRIEQAFLKLCCECERFPTPSMLIERIPPREIVALPEQVWTEQDRQKAIKNMRKIQGLLRKCTRTTNVKR</sequence>
<dbReference type="EMBL" id="LWID01000001">
    <property type="protein sequence ID" value="MDG6895060.1"/>
    <property type="molecule type" value="Genomic_DNA"/>
</dbReference>
<evidence type="ECO:0000313" key="2">
    <source>
        <dbReference type="Proteomes" id="UP001155500"/>
    </source>
</evidence>
<dbReference type="RefSeq" id="WP_279572498.1">
    <property type="nucleotide sequence ID" value="NZ_LWID01000001.1"/>
</dbReference>